<dbReference type="Gene3D" id="1.10.1040.20">
    <property type="entry name" value="ProC-like, C-terminal domain"/>
    <property type="match status" value="1"/>
</dbReference>
<organism evidence="3 4">
    <name type="scientific">Arcanobacterium bovis</name>
    <dbReference type="NCBI Taxonomy" id="2529275"/>
    <lineage>
        <taxon>Bacteria</taxon>
        <taxon>Bacillati</taxon>
        <taxon>Actinomycetota</taxon>
        <taxon>Actinomycetes</taxon>
        <taxon>Actinomycetales</taxon>
        <taxon>Actinomycetaceae</taxon>
        <taxon>Arcanobacterium</taxon>
    </lineage>
</organism>
<dbReference type="InterPro" id="IPR036291">
    <property type="entry name" value="NAD(P)-bd_dom_sf"/>
</dbReference>
<keyword evidence="4" id="KW-1185">Reference proteome</keyword>
<dbReference type="AlphaFoldDB" id="A0A4Q9UZZ0"/>
<feature type="domain" description="Putative oxidoreductase/dehydrogenase Rossmann-like" evidence="1">
    <location>
        <begin position="1"/>
        <end position="117"/>
    </location>
</feature>
<dbReference type="InterPro" id="IPR008927">
    <property type="entry name" value="6-PGluconate_DH-like_C_sf"/>
</dbReference>
<dbReference type="PANTHER" id="PTHR40459">
    <property type="entry name" value="CONSERVED HYPOTHETICAL ALANINE AND LEUCINE RICH PROTEIN"/>
    <property type="match status" value="1"/>
</dbReference>
<dbReference type="SUPFAM" id="SSF51735">
    <property type="entry name" value="NAD(P)-binding Rossmann-fold domains"/>
    <property type="match status" value="1"/>
</dbReference>
<dbReference type="PANTHER" id="PTHR40459:SF1">
    <property type="entry name" value="CONSERVED HYPOTHETICAL ALANINE AND LEUCINE RICH PROTEIN"/>
    <property type="match status" value="1"/>
</dbReference>
<dbReference type="InterPro" id="IPR019665">
    <property type="entry name" value="OxRdtase/DH_put_Rossmann_dom"/>
</dbReference>
<protein>
    <submittedName>
        <fullName evidence="3">DUF2520 domain-containing protein</fullName>
    </submittedName>
</protein>
<name>A0A4Q9UZZ0_9ACTO</name>
<dbReference type="SUPFAM" id="SSF48179">
    <property type="entry name" value="6-phosphogluconate dehydrogenase C-terminal domain-like"/>
    <property type="match status" value="1"/>
</dbReference>
<dbReference type="Proteomes" id="UP000293036">
    <property type="component" value="Unassembled WGS sequence"/>
</dbReference>
<feature type="domain" description="DUF2520" evidence="2">
    <location>
        <begin position="134"/>
        <end position="265"/>
    </location>
</feature>
<accession>A0A4Q9UZZ0</accession>
<dbReference type="Gene3D" id="3.40.50.720">
    <property type="entry name" value="NAD(P)-binding Rossmann-like Domain"/>
    <property type="match status" value="1"/>
</dbReference>
<evidence type="ECO:0000313" key="4">
    <source>
        <dbReference type="Proteomes" id="UP000293036"/>
    </source>
</evidence>
<evidence type="ECO:0000313" key="3">
    <source>
        <dbReference type="EMBL" id="TBW21615.1"/>
    </source>
</evidence>
<evidence type="ECO:0000259" key="2">
    <source>
        <dbReference type="Pfam" id="PF10728"/>
    </source>
</evidence>
<dbReference type="Pfam" id="PF10728">
    <property type="entry name" value="DUF2520"/>
    <property type="match status" value="1"/>
</dbReference>
<gene>
    <name evidence="3" type="ORF">EZJ44_06000</name>
</gene>
<dbReference type="InterPro" id="IPR037108">
    <property type="entry name" value="TM1727-like_C_sf"/>
</dbReference>
<proteinExistence type="predicted"/>
<evidence type="ECO:0000259" key="1">
    <source>
        <dbReference type="Pfam" id="PF10727"/>
    </source>
</evidence>
<reference evidence="3 4" key="1">
    <citation type="submission" date="2019-02" db="EMBL/GenBank/DDBJ databases">
        <title>Arcanobacterium bovis sp. nov., isolated from the milk of a cow with mastitis.</title>
        <authorList>
            <person name="Sammra O."/>
            <person name="Foster G."/>
            <person name="Hassan A."/>
            <person name="Alssahen M."/>
            <person name="Laemmler C."/>
            <person name="Borowiak M."/>
            <person name="Malorny B."/>
            <person name="Abdulmawjood A."/>
        </authorList>
    </citation>
    <scope>NUCLEOTIDE SEQUENCE [LARGE SCALE GENOMIC DNA]</scope>
    <source>
        <strain evidence="3 4">C605018/01/1</strain>
    </source>
</reference>
<dbReference type="InterPro" id="IPR018931">
    <property type="entry name" value="DUF2520"/>
</dbReference>
<dbReference type="EMBL" id="SJDT01000004">
    <property type="protein sequence ID" value="TBW21615.1"/>
    <property type="molecule type" value="Genomic_DNA"/>
</dbReference>
<dbReference type="Pfam" id="PF10727">
    <property type="entry name" value="Rossmann-like"/>
    <property type="match status" value="1"/>
</dbReference>
<comment type="caution">
    <text evidence="3">The sequence shown here is derived from an EMBL/GenBank/DDBJ whole genome shotgun (WGS) entry which is preliminary data.</text>
</comment>
<sequence length="293" mass="30574">MKIGIISAGKVGAALGSALRSQGHTIIGAYATSEASIDRLETMLPGVPALDVPSIVEQSELVLLTLPDDELEPLVAGLAKLELWRPGQIVVHTAGRYGIGVLEPAISAGALGLAIHPAMTFTGTSLDIARLQGCPFAVTAPAFIQAIGHALVAEMGGDSFVIPEEHRGTYHAALSHGANHVVTVIAQAMQLLESIGVDEPGTYLRALVHASVEGALSSGDSLLTGPIVRGDVKTLASHLATVDASAAFDPDLADIPPVYRAIAEATTQRALRRRALTRSTAQRMRDQIRANEL</sequence>
<dbReference type="OrthoDB" id="8650434at2"/>